<dbReference type="Proteomes" id="UP000198460">
    <property type="component" value="Unassembled WGS sequence"/>
</dbReference>
<reference evidence="1 2" key="1">
    <citation type="submission" date="2017-04" db="EMBL/GenBank/DDBJ databases">
        <authorList>
            <person name="Afonso C.L."/>
            <person name="Miller P.J."/>
            <person name="Scott M.A."/>
            <person name="Spackman E."/>
            <person name="Goraichik I."/>
            <person name="Dimitrov K.M."/>
            <person name="Suarez D.L."/>
            <person name="Swayne D.E."/>
        </authorList>
    </citation>
    <scope>NUCLEOTIDE SEQUENCE [LARGE SCALE GENOMIC DNA]</scope>
    <source>
        <strain evidence="1">LMG 28154</strain>
    </source>
</reference>
<dbReference type="AlphaFoldDB" id="A0A238HBU6"/>
<sequence length="42" mass="4504">MKHNIAATLVILVGNTCNTVLQTIQHPSTDSTGRIPGSISWQ</sequence>
<dbReference type="EMBL" id="FXAN01000110">
    <property type="protein sequence ID" value="SMG02759.1"/>
    <property type="molecule type" value="Genomic_DNA"/>
</dbReference>
<evidence type="ECO:0000313" key="2">
    <source>
        <dbReference type="Proteomes" id="UP000198460"/>
    </source>
</evidence>
<protein>
    <submittedName>
        <fullName evidence="1">Uncharacterized protein</fullName>
    </submittedName>
</protein>
<organism evidence="1 2">
    <name type="scientific">Burkholderia singularis</name>
    <dbReference type="NCBI Taxonomy" id="1503053"/>
    <lineage>
        <taxon>Bacteria</taxon>
        <taxon>Pseudomonadati</taxon>
        <taxon>Pseudomonadota</taxon>
        <taxon>Betaproteobacteria</taxon>
        <taxon>Burkholderiales</taxon>
        <taxon>Burkholderiaceae</taxon>
        <taxon>Burkholderia</taxon>
        <taxon>pseudomallei group</taxon>
    </lineage>
</organism>
<evidence type="ECO:0000313" key="1">
    <source>
        <dbReference type="EMBL" id="SMG02759.1"/>
    </source>
</evidence>
<proteinExistence type="predicted"/>
<name>A0A238HBU6_9BURK</name>
<accession>A0A238HBU6</accession>
<gene>
    <name evidence="1" type="ORF">BSIN_3457</name>
</gene>